<dbReference type="PROSITE" id="PS00518">
    <property type="entry name" value="ZF_RING_1"/>
    <property type="match status" value="1"/>
</dbReference>
<evidence type="ECO:0000313" key="10">
    <source>
        <dbReference type="Proteomes" id="UP000242188"/>
    </source>
</evidence>
<dbReference type="GO" id="GO:0008270">
    <property type="term" value="F:zinc ion binding"/>
    <property type="evidence" value="ECO:0007669"/>
    <property type="project" value="UniProtKB-KW"/>
</dbReference>
<keyword evidence="1" id="KW-0597">Phosphoprotein</keyword>
<dbReference type="OrthoDB" id="6131198at2759"/>
<dbReference type="SMART" id="SM00184">
    <property type="entry name" value="RING"/>
    <property type="match status" value="1"/>
</dbReference>
<dbReference type="Proteomes" id="UP000242188">
    <property type="component" value="Unassembled WGS sequence"/>
</dbReference>
<keyword evidence="10" id="KW-1185">Reference proteome</keyword>
<dbReference type="SUPFAM" id="SSF57850">
    <property type="entry name" value="RING/U-box"/>
    <property type="match status" value="1"/>
</dbReference>
<evidence type="ECO:0000259" key="7">
    <source>
        <dbReference type="PROSITE" id="PS50089"/>
    </source>
</evidence>
<evidence type="ECO:0000256" key="1">
    <source>
        <dbReference type="ARBA" id="ARBA00022553"/>
    </source>
</evidence>
<feature type="compositionally biased region" description="Pro residues" evidence="6">
    <location>
        <begin position="389"/>
        <end position="398"/>
    </location>
</feature>
<feature type="domain" description="B box-type" evidence="8">
    <location>
        <begin position="106"/>
        <end position="136"/>
    </location>
</feature>
<dbReference type="Pfam" id="PF13445">
    <property type="entry name" value="zf-RING_UBOX"/>
    <property type="match status" value="1"/>
</dbReference>
<dbReference type="InterPro" id="IPR000315">
    <property type="entry name" value="Znf_B-box"/>
</dbReference>
<evidence type="ECO:0000313" key="9">
    <source>
        <dbReference type="EMBL" id="OWF45395.1"/>
    </source>
</evidence>
<proteinExistence type="predicted"/>
<dbReference type="PROSITE" id="PS50119">
    <property type="entry name" value="ZF_BBOX"/>
    <property type="match status" value="1"/>
</dbReference>
<keyword evidence="3 5" id="KW-0863">Zinc-finger</keyword>
<dbReference type="InterPro" id="IPR011042">
    <property type="entry name" value="6-blade_b-propeller_TolB-like"/>
</dbReference>
<evidence type="ECO:0000256" key="6">
    <source>
        <dbReference type="SAM" id="MobiDB-lite"/>
    </source>
</evidence>
<dbReference type="PANTHER" id="PTHR25462">
    <property type="entry name" value="BONUS, ISOFORM C-RELATED"/>
    <property type="match status" value="1"/>
</dbReference>
<dbReference type="Gene3D" id="3.30.40.10">
    <property type="entry name" value="Zinc/RING finger domain, C3HC4 (zinc finger)"/>
    <property type="match status" value="1"/>
</dbReference>
<evidence type="ECO:0000259" key="8">
    <source>
        <dbReference type="PROSITE" id="PS50119"/>
    </source>
</evidence>
<dbReference type="Gene3D" id="2.120.10.30">
    <property type="entry name" value="TolB, C-terminal domain"/>
    <property type="match status" value="1"/>
</dbReference>
<comment type="caution">
    <text evidence="9">The sequence shown here is derived from an EMBL/GenBank/DDBJ whole genome shotgun (WGS) entry which is preliminary data.</text>
</comment>
<dbReference type="CDD" id="cd19756">
    <property type="entry name" value="Bbox2"/>
    <property type="match status" value="1"/>
</dbReference>
<dbReference type="InterPro" id="IPR001841">
    <property type="entry name" value="Znf_RING"/>
</dbReference>
<dbReference type="InterPro" id="IPR047153">
    <property type="entry name" value="TRIM45/56/19-like"/>
</dbReference>
<protein>
    <submittedName>
        <fullName evidence="9">Tripartite motif-containing protein 3</fullName>
    </submittedName>
</protein>
<dbReference type="PROSITE" id="PS50089">
    <property type="entry name" value="ZF_RING_2"/>
    <property type="match status" value="1"/>
</dbReference>
<feature type="region of interest" description="Disordered" evidence="6">
    <location>
        <begin position="380"/>
        <end position="401"/>
    </location>
</feature>
<accession>A0A210Q9K6</accession>
<gene>
    <name evidence="9" type="ORF">KP79_PYT19325</name>
</gene>
<feature type="domain" description="RING-type" evidence="7">
    <location>
        <begin position="11"/>
        <end position="54"/>
    </location>
</feature>
<keyword evidence="4" id="KW-0862">Zinc</keyword>
<keyword evidence="2" id="KW-0479">Metal-binding</keyword>
<evidence type="ECO:0000256" key="5">
    <source>
        <dbReference type="PROSITE-ProRule" id="PRU00024"/>
    </source>
</evidence>
<organism evidence="9 10">
    <name type="scientific">Mizuhopecten yessoensis</name>
    <name type="common">Japanese scallop</name>
    <name type="synonym">Patinopecten yessoensis</name>
    <dbReference type="NCBI Taxonomy" id="6573"/>
    <lineage>
        <taxon>Eukaryota</taxon>
        <taxon>Metazoa</taxon>
        <taxon>Spiralia</taxon>
        <taxon>Lophotrochozoa</taxon>
        <taxon>Mollusca</taxon>
        <taxon>Bivalvia</taxon>
        <taxon>Autobranchia</taxon>
        <taxon>Pteriomorphia</taxon>
        <taxon>Pectinida</taxon>
        <taxon>Pectinoidea</taxon>
        <taxon>Pectinidae</taxon>
        <taxon>Mizuhopecten</taxon>
    </lineage>
</organism>
<dbReference type="PANTHER" id="PTHR25462:SF296">
    <property type="entry name" value="MEIOTIC P26, ISOFORM F"/>
    <property type="match status" value="1"/>
</dbReference>
<evidence type="ECO:0000256" key="2">
    <source>
        <dbReference type="ARBA" id="ARBA00022723"/>
    </source>
</evidence>
<dbReference type="Gene3D" id="3.30.160.60">
    <property type="entry name" value="Classic Zinc Finger"/>
    <property type="match status" value="1"/>
</dbReference>
<dbReference type="CDD" id="cd16449">
    <property type="entry name" value="RING-HC"/>
    <property type="match status" value="1"/>
</dbReference>
<dbReference type="EMBL" id="NEDP02004513">
    <property type="protein sequence ID" value="OWF45395.1"/>
    <property type="molecule type" value="Genomic_DNA"/>
</dbReference>
<evidence type="ECO:0000256" key="4">
    <source>
        <dbReference type="ARBA" id="ARBA00022833"/>
    </source>
</evidence>
<name>A0A210Q9K6_MIZYE</name>
<reference evidence="9 10" key="1">
    <citation type="journal article" date="2017" name="Nat. Ecol. Evol.">
        <title>Scallop genome provides insights into evolution of bilaterian karyotype and development.</title>
        <authorList>
            <person name="Wang S."/>
            <person name="Zhang J."/>
            <person name="Jiao W."/>
            <person name="Li J."/>
            <person name="Xun X."/>
            <person name="Sun Y."/>
            <person name="Guo X."/>
            <person name="Huan P."/>
            <person name="Dong B."/>
            <person name="Zhang L."/>
            <person name="Hu X."/>
            <person name="Sun X."/>
            <person name="Wang J."/>
            <person name="Zhao C."/>
            <person name="Wang Y."/>
            <person name="Wang D."/>
            <person name="Huang X."/>
            <person name="Wang R."/>
            <person name="Lv J."/>
            <person name="Li Y."/>
            <person name="Zhang Z."/>
            <person name="Liu B."/>
            <person name="Lu W."/>
            <person name="Hui Y."/>
            <person name="Liang J."/>
            <person name="Zhou Z."/>
            <person name="Hou R."/>
            <person name="Li X."/>
            <person name="Liu Y."/>
            <person name="Li H."/>
            <person name="Ning X."/>
            <person name="Lin Y."/>
            <person name="Zhao L."/>
            <person name="Xing Q."/>
            <person name="Dou J."/>
            <person name="Li Y."/>
            <person name="Mao J."/>
            <person name="Guo H."/>
            <person name="Dou H."/>
            <person name="Li T."/>
            <person name="Mu C."/>
            <person name="Jiang W."/>
            <person name="Fu Q."/>
            <person name="Fu X."/>
            <person name="Miao Y."/>
            <person name="Liu J."/>
            <person name="Yu Q."/>
            <person name="Li R."/>
            <person name="Liao H."/>
            <person name="Li X."/>
            <person name="Kong Y."/>
            <person name="Jiang Z."/>
            <person name="Chourrout D."/>
            <person name="Li R."/>
            <person name="Bao Z."/>
        </authorList>
    </citation>
    <scope>NUCLEOTIDE SEQUENCE [LARGE SCALE GENOMIC DNA]</scope>
    <source>
        <strain evidence="9 10">PY_sf001</strain>
    </source>
</reference>
<evidence type="ECO:0000256" key="3">
    <source>
        <dbReference type="ARBA" id="ARBA00022771"/>
    </source>
</evidence>
<dbReference type="InterPro" id="IPR017907">
    <property type="entry name" value="Znf_RING_CS"/>
</dbReference>
<dbReference type="InterPro" id="IPR027370">
    <property type="entry name" value="Znf-RING_euk"/>
</dbReference>
<dbReference type="InterPro" id="IPR013083">
    <property type="entry name" value="Znf_RING/FYVE/PHD"/>
</dbReference>
<dbReference type="AlphaFoldDB" id="A0A210Q9K6"/>
<dbReference type="SUPFAM" id="SSF75011">
    <property type="entry name" value="3-carboxy-cis,cis-mucoante lactonizing enzyme"/>
    <property type="match status" value="1"/>
</dbReference>
<dbReference type="SUPFAM" id="SSF57845">
    <property type="entry name" value="B-box zinc-binding domain"/>
    <property type="match status" value="1"/>
</dbReference>
<sequence length="741" mass="82423">MDEILQNLCTCGICHEPVNYAKKLKCQHVFCHECLIGYITQYLGQTSFPCPVCSYKHVPQEPETEVGESMLSNLEEDSLTRSLCQFYSQENERPALPTDDGVFAPLCSFHPRIRCSYYCEACNSLACIQCKRNMHHGCNLLAITKTMATVCYNRIRQISSDLDAVVSQTQLIHGKLTSKLEHAIPDRENTESTVKAYYADLKEKVVNYLCQQEEMILKKARKLEEKEKMHLERDVSVCSSLLASLDNQQKLAIALLLQTSMKPSQNMVVAGDLSKNVLSFGDVLPLLESDLTKSFDLRFMINTELEDKLTNSDIVNIEVIDSCHSGPYAVTVNDEESDDVFHDQLANVTTAPQTDSHEGDEDSLPTYGSVVQHPSLLLHRSSDSSSFPRPVPTAPPLPRQQEMDVTDVPHMQPSAPPLPEAVDNANYAVVHTESEPHVSPSVDVLVTTSTRDGIVGLTYKEYVDIQLSGDINVPFVVAIATVGETFVLIDKSNYCMKVLSQHGALLNVYDFGYVEPWDVAAISEEECVVTAPKQKQLLFLSDPGLKQGEETSVRKALTTGQYAHIAFHKESQHLIACRCPPFCATRIDLIDLQGRVRRKISLDYCTNPRNIVVTNSFDIIVSDLGMSKVIFFKSDDSTAIHKKDFIGHAAVSLAKPQGIAIVNELDLVMLLDKRNGDVSVTSFSGQMKKVLRNQISVDGSVEEDYQMCTNIDGTTLAVTKTDGFVSLYEIEYSYLPFATQI</sequence>